<protein>
    <recommendedName>
        <fullName evidence="4">DUF4218 domain-containing protein</fullName>
    </recommendedName>
</protein>
<feature type="region of interest" description="Disordered" evidence="1">
    <location>
        <begin position="17"/>
        <end position="60"/>
    </location>
</feature>
<dbReference type="Proteomes" id="UP000076722">
    <property type="component" value="Unassembled WGS sequence"/>
</dbReference>
<evidence type="ECO:0000256" key="1">
    <source>
        <dbReference type="SAM" id="MobiDB-lite"/>
    </source>
</evidence>
<dbReference type="AlphaFoldDB" id="A0A164M607"/>
<dbReference type="OrthoDB" id="3247418at2759"/>
<evidence type="ECO:0008006" key="4">
    <source>
        <dbReference type="Google" id="ProtNLM"/>
    </source>
</evidence>
<accession>A0A164M607</accession>
<evidence type="ECO:0000313" key="3">
    <source>
        <dbReference type="Proteomes" id="UP000076722"/>
    </source>
</evidence>
<dbReference type="STRING" id="1314777.A0A164M607"/>
<dbReference type="EMBL" id="KV419512">
    <property type="protein sequence ID" value="KZS86396.1"/>
    <property type="molecule type" value="Genomic_DNA"/>
</dbReference>
<keyword evidence="3" id="KW-1185">Reference proteome</keyword>
<evidence type="ECO:0000313" key="2">
    <source>
        <dbReference type="EMBL" id="KZS86396.1"/>
    </source>
</evidence>
<dbReference type="PANTHER" id="PTHR46579">
    <property type="entry name" value="F5/8 TYPE C DOMAIN-CONTAINING PROTEIN-RELATED"/>
    <property type="match status" value="1"/>
</dbReference>
<feature type="compositionally biased region" description="Acidic residues" evidence="1">
    <location>
        <begin position="18"/>
        <end position="52"/>
    </location>
</feature>
<proteinExistence type="predicted"/>
<gene>
    <name evidence="2" type="ORF">SISNIDRAFT_420954</name>
</gene>
<dbReference type="PANTHER" id="PTHR46579:SF1">
    <property type="entry name" value="F5_8 TYPE C DOMAIN-CONTAINING PROTEIN"/>
    <property type="match status" value="1"/>
</dbReference>
<organism evidence="2 3">
    <name type="scientific">Sistotremastrum niveocremeum HHB9708</name>
    <dbReference type="NCBI Taxonomy" id="1314777"/>
    <lineage>
        <taxon>Eukaryota</taxon>
        <taxon>Fungi</taxon>
        <taxon>Dikarya</taxon>
        <taxon>Basidiomycota</taxon>
        <taxon>Agaricomycotina</taxon>
        <taxon>Agaricomycetes</taxon>
        <taxon>Sistotremastrales</taxon>
        <taxon>Sistotremastraceae</taxon>
        <taxon>Sertulicium</taxon>
        <taxon>Sertulicium niveocremeum</taxon>
    </lineage>
</organism>
<sequence>MSRDAIINLLLRLREDSGTDSEVDSDLDVSEDFESDFESSEANVDGDEDDDKEEGRTSGRGILGRNTLAAVWSDMRKTSLPTWITRAPKNVGSSKVGKLSADQWRVTCTIHLPVTLIRLWAKKRPDTREYKLLLNFLELVQAAHLSHSRIMTSDIADQFQTHLHRYLTGLQQLFPNITLTPYQHLCLHLPFFFKYFGPTHSWRCFAFERCNYVLQRINTNSRFGMHSL</sequence>
<name>A0A164M607_9AGAM</name>
<reference evidence="2 3" key="1">
    <citation type="journal article" date="2016" name="Mol. Biol. Evol.">
        <title>Comparative Genomics of Early-Diverging Mushroom-Forming Fungi Provides Insights into the Origins of Lignocellulose Decay Capabilities.</title>
        <authorList>
            <person name="Nagy L.G."/>
            <person name="Riley R."/>
            <person name="Tritt A."/>
            <person name="Adam C."/>
            <person name="Daum C."/>
            <person name="Floudas D."/>
            <person name="Sun H."/>
            <person name="Yadav J.S."/>
            <person name="Pangilinan J."/>
            <person name="Larsson K.H."/>
            <person name="Matsuura K."/>
            <person name="Barry K."/>
            <person name="Labutti K."/>
            <person name="Kuo R."/>
            <person name="Ohm R.A."/>
            <person name="Bhattacharya S.S."/>
            <person name="Shirouzu T."/>
            <person name="Yoshinaga Y."/>
            <person name="Martin F.M."/>
            <person name="Grigoriev I.V."/>
            <person name="Hibbett D.S."/>
        </authorList>
    </citation>
    <scope>NUCLEOTIDE SEQUENCE [LARGE SCALE GENOMIC DNA]</scope>
    <source>
        <strain evidence="2 3">HHB9708</strain>
    </source>
</reference>